<feature type="transmembrane region" description="Helical" evidence="10">
    <location>
        <begin position="36"/>
        <end position="63"/>
    </location>
</feature>
<evidence type="ECO:0000256" key="3">
    <source>
        <dbReference type="ARBA" id="ARBA00022692"/>
    </source>
</evidence>
<dbReference type="SMART" id="SM01381">
    <property type="entry name" value="7TM_GPCR_Srsx"/>
    <property type="match status" value="1"/>
</dbReference>
<feature type="transmembrane region" description="Helical" evidence="10">
    <location>
        <begin position="170"/>
        <end position="197"/>
    </location>
</feature>
<name>A0ABY7FSD2_MYAAR</name>
<feature type="transmembrane region" description="Helical" evidence="10">
    <location>
        <begin position="87"/>
        <end position="107"/>
    </location>
</feature>
<evidence type="ECO:0000256" key="5">
    <source>
        <dbReference type="ARBA" id="ARBA00023040"/>
    </source>
</evidence>
<evidence type="ECO:0000256" key="10">
    <source>
        <dbReference type="SAM" id="Phobius"/>
    </source>
</evidence>
<evidence type="ECO:0000256" key="7">
    <source>
        <dbReference type="ARBA" id="ARBA00023170"/>
    </source>
</evidence>
<evidence type="ECO:0000256" key="6">
    <source>
        <dbReference type="ARBA" id="ARBA00023136"/>
    </source>
</evidence>
<dbReference type="InterPro" id="IPR000276">
    <property type="entry name" value="GPCR_Rhodpsn"/>
</dbReference>
<keyword evidence="4 10" id="KW-1133">Transmembrane helix</keyword>
<protein>
    <submittedName>
        <fullName evidence="12">MTR1A-like protein</fullName>
    </submittedName>
</protein>
<feature type="transmembrane region" description="Helical" evidence="10">
    <location>
        <begin position="230"/>
        <end position="249"/>
    </location>
</feature>
<feature type="transmembrane region" description="Helical" evidence="10">
    <location>
        <begin position="128"/>
        <end position="150"/>
    </location>
</feature>
<feature type="transmembrane region" description="Helical" evidence="10">
    <location>
        <begin position="261"/>
        <end position="280"/>
    </location>
</feature>
<evidence type="ECO:0000313" key="12">
    <source>
        <dbReference type="EMBL" id="WAR23631.1"/>
    </source>
</evidence>
<dbReference type="PROSITE" id="PS50262">
    <property type="entry name" value="G_PROTEIN_RECEP_F1_2"/>
    <property type="match status" value="1"/>
</dbReference>
<dbReference type="PANTHER" id="PTHR24228:SF75">
    <property type="entry name" value="G-PROTEIN COUPLED RECEPTORS FAMILY 1 PROFILE DOMAIN-CONTAINING PROTEIN"/>
    <property type="match status" value="1"/>
</dbReference>
<dbReference type="EMBL" id="CP111024">
    <property type="protein sequence ID" value="WAR23631.1"/>
    <property type="molecule type" value="Genomic_DNA"/>
</dbReference>
<keyword evidence="3 9" id="KW-0812">Transmembrane</keyword>
<comment type="similarity">
    <text evidence="9">Belongs to the G-protein coupled receptor 1 family.</text>
</comment>
<dbReference type="PROSITE" id="PS00237">
    <property type="entry name" value="G_PROTEIN_RECEP_F1_1"/>
    <property type="match status" value="1"/>
</dbReference>
<reference evidence="12" key="1">
    <citation type="submission" date="2022-11" db="EMBL/GenBank/DDBJ databases">
        <title>Centuries of genome instability and evolution in soft-shell clam transmissible cancer (bioRxiv).</title>
        <authorList>
            <person name="Hart S.F.M."/>
            <person name="Yonemitsu M.A."/>
            <person name="Giersch R.M."/>
            <person name="Beal B.F."/>
            <person name="Arriagada G."/>
            <person name="Davis B.W."/>
            <person name="Ostrander E.A."/>
            <person name="Goff S.P."/>
            <person name="Metzger M.J."/>
        </authorList>
    </citation>
    <scope>NUCLEOTIDE SEQUENCE</scope>
    <source>
        <strain evidence="12">MELC-2E11</strain>
        <tissue evidence="12">Siphon/mantle</tissue>
    </source>
</reference>
<keyword evidence="7 9" id="KW-0675">Receptor</keyword>
<sequence>MDGMETIASNNISDEISSAADGYFGRHEFITTQPAVAVPCVIILSVASLLGTFGNVLILYVIATNSRLPKLEGEDFFEKVSGLCETVARLCTISCVTSLMTIAMMSMNRYFFICANDIYRKIFTRKRCIAICVSVYFVGTTLVLLNTAGVGDHGFDKKSLECIWDRMATYQYTVVFSIVLVWIPAVIIGACYLRIYLFVRTHRLRLKETRKHAGGNQTPLKSYHLAKTLFVIYIVFITCWAPYALLMVADSKDTFAHEVHVYITMFAHLHPSLNWIIYYLTNKHFSKAYKEVFASCCLSGIRALPVSVTSDTTKTETITPSTMKATKTKLENSQTYSSSCDQVEMTSR</sequence>
<dbReference type="PRINTS" id="PR00237">
    <property type="entry name" value="GPCRRHODOPSN"/>
</dbReference>
<evidence type="ECO:0000259" key="11">
    <source>
        <dbReference type="PROSITE" id="PS50262"/>
    </source>
</evidence>
<keyword evidence="8 9" id="KW-0807">Transducer</keyword>
<dbReference type="Proteomes" id="UP001164746">
    <property type="component" value="Chromosome 13"/>
</dbReference>
<evidence type="ECO:0000256" key="2">
    <source>
        <dbReference type="ARBA" id="ARBA00022475"/>
    </source>
</evidence>
<keyword evidence="5 9" id="KW-0297">G-protein coupled receptor</keyword>
<accession>A0ABY7FSD2</accession>
<dbReference type="Pfam" id="PF00001">
    <property type="entry name" value="7tm_1"/>
    <property type="match status" value="1"/>
</dbReference>
<gene>
    <name evidence="12" type="ORF">MAR_037300</name>
</gene>
<dbReference type="PANTHER" id="PTHR24228">
    <property type="entry name" value="B2 BRADYKININ RECEPTOR/ANGIOTENSIN II RECEPTOR"/>
    <property type="match status" value="1"/>
</dbReference>
<dbReference type="CDD" id="cd00637">
    <property type="entry name" value="7tm_classA_rhodopsin-like"/>
    <property type="match status" value="1"/>
</dbReference>
<keyword evidence="2" id="KW-1003">Cell membrane</keyword>
<dbReference type="Gene3D" id="1.20.1070.10">
    <property type="entry name" value="Rhodopsin 7-helix transmembrane proteins"/>
    <property type="match status" value="1"/>
</dbReference>
<keyword evidence="6 10" id="KW-0472">Membrane</keyword>
<evidence type="ECO:0000256" key="9">
    <source>
        <dbReference type="RuleBase" id="RU000688"/>
    </source>
</evidence>
<dbReference type="SUPFAM" id="SSF81321">
    <property type="entry name" value="Family A G protein-coupled receptor-like"/>
    <property type="match status" value="1"/>
</dbReference>
<feature type="domain" description="G-protein coupled receptors family 1 profile" evidence="11">
    <location>
        <begin position="41"/>
        <end position="278"/>
    </location>
</feature>
<comment type="subcellular location">
    <subcellularLocation>
        <location evidence="1">Cell membrane</location>
        <topology evidence="1">Multi-pass membrane protein</topology>
    </subcellularLocation>
</comment>
<evidence type="ECO:0000256" key="1">
    <source>
        <dbReference type="ARBA" id="ARBA00004651"/>
    </source>
</evidence>
<organism evidence="12 13">
    <name type="scientific">Mya arenaria</name>
    <name type="common">Soft-shell clam</name>
    <dbReference type="NCBI Taxonomy" id="6604"/>
    <lineage>
        <taxon>Eukaryota</taxon>
        <taxon>Metazoa</taxon>
        <taxon>Spiralia</taxon>
        <taxon>Lophotrochozoa</taxon>
        <taxon>Mollusca</taxon>
        <taxon>Bivalvia</taxon>
        <taxon>Autobranchia</taxon>
        <taxon>Heteroconchia</taxon>
        <taxon>Euheterodonta</taxon>
        <taxon>Imparidentia</taxon>
        <taxon>Neoheterodontei</taxon>
        <taxon>Myida</taxon>
        <taxon>Myoidea</taxon>
        <taxon>Myidae</taxon>
        <taxon>Mya</taxon>
    </lineage>
</organism>
<evidence type="ECO:0000313" key="13">
    <source>
        <dbReference type="Proteomes" id="UP001164746"/>
    </source>
</evidence>
<evidence type="ECO:0000256" key="4">
    <source>
        <dbReference type="ARBA" id="ARBA00022989"/>
    </source>
</evidence>
<proteinExistence type="inferred from homology"/>
<evidence type="ECO:0000256" key="8">
    <source>
        <dbReference type="ARBA" id="ARBA00023224"/>
    </source>
</evidence>
<keyword evidence="13" id="KW-1185">Reference proteome</keyword>
<dbReference type="InterPro" id="IPR017452">
    <property type="entry name" value="GPCR_Rhodpsn_7TM"/>
</dbReference>